<proteinExistence type="predicted"/>
<dbReference type="AlphaFoldDB" id="A0A1B9E8Z2"/>
<reference evidence="1 2" key="1">
    <citation type="submission" date="2016-03" db="EMBL/GenBank/DDBJ databases">
        <authorList>
            <person name="Ploux O."/>
        </authorList>
    </citation>
    <scope>NUCLEOTIDE SEQUENCE [LARGE SCALE GENOMIC DNA]</scope>
    <source>
        <strain evidence="1 2">LPB0076</strain>
    </source>
</reference>
<evidence type="ECO:0000313" key="2">
    <source>
        <dbReference type="Proteomes" id="UP000093510"/>
    </source>
</evidence>
<dbReference type="OrthoDB" id="1425792at2"/>
<protein>
    <submittedName>
        <fullName evidence="1">Uncharacterized protein</fullName>
    </submittedName>
</protein>
<accession>A0A1B9E8Z2</accession>
<organism evidence="1 2">
    <name type="scientific">Flavobacterium crassostreae</name>
    <dbReference type="NCBI Taxonomy" id="1763534"/>
    <lineage>
        <taxon>Bacteria</taxon>
        <taxon>Pseudomonadati</taxon>
        <taxon>Bacteroidota</taxon>
        <taxon>Flavobacteriia</taxon>
        <taxon>Flavobacteriales</taxon>
        <taxon>Flavobacteriaceae</taxon>
        <taxon>Flavobacterium</taxon>
    </lineage>
</organism>
<gene>
    <name evidence="1" type="ORF">LPBF_02460</name>
</gene>
<dbReference type="EMBL" id="LVEP01000011">
    <property type="protein sequence ID" value="OCB78409.1"/>
    <property type="molecule type" value="Genomic_DNA"/>
</dbReference>
<dbReference type="STRING" id="1763534.GCA_001831475_02362"/>
<keyword evidence="2" id="KW-1185">Reference proteome</keyword>
<comment type="caution">
    <text evidence="1">The sequence shown here is derived from an EMBL/GenBank/DDBJ whole genome shotgun (WGS) entry which is preliminary data.</text>
</comment>
<sequence>MDYEEIYEGFYAKYYAKIEILIKNYLIKQRSVNLPFFTAINKVNHYFVNDFINKYHLHNNENLEKLYQIFCNRRFAYSINAIEGILEDQIKKGFDKIDVLELPIDYNYSKLIKEIALLEVEKEISRLLSNNLQLLKMFYELNEFDEFEIRRNGNLSIEDFPIYRKLATKLYPKQFANFIEDVNFNLNEVRDSKDHINSENKNPYPLLFLNLDVYNCFLEYQKHIIDFYIDFSYLKKRMEFEKLIHHHKDNDFMKIVFEEIKLISEKKYNEYYVNGKLKSLTKSFSTQRNNNFNIVFKDLLN</sequence>
<evidence type="ECO:0000313" key="1">
    <source>
        <dbReference type="EMBL" id="OCB78409.1"/>
    </source>
</evidence>
<dbReference type="RefSeq" id="WP_066332055.1">
    <property type="nucleotide sequence ID" value="NZ_CP017688.1"/>
</dbReference>
<dbReference type="Proteomes" id="UP000093510">
    <property type="component" value="Unassembled WGS sequence"/>
</dbReference>
<name>A0A1B9E8Z2_9FLAO</name>